<evidence type="ECO:0000259" key="5">
    <source>
        <dbReference type="PROSITE" id="PS01031"/>
    </source>
</evidence>
<reference evidence="6 7" key="1">
    <citation type="journal article" date="2021" name="Hortic Res">
        <title>The domestication of Cucurbita argyrosperma as revealed by the genome of its wild relative.</title>
        <authorList>
            <person name="Barrera-Redondo J."/>
            <person name="Sanchez-de la Vega G."/>
            <person name="Aguirre-Liguori J.A."/>
            <person name="Castellanos-Morales G."/>
            <person name="Gutierrez-Guerrero Y.T."/>
            <person name="Aguirre-Dugua X."/>
            <person name="Aguirre-Planter E."/>
            <person name="Tenaillon M.I."/>
            <person name="Lira-Saade R."/>
            <person name="Eguiarte L.E."/>
        </authorList>
    </citation>
    <scope>NUCLEOTIDE SEQUENCE [LARGE SCALE GENOMIC DNA]</scope>
    <source>
        <strain evidence="6">JBR-2021</strain>
    </source>
</reference>
<evidence type="ECO:0000256" key="1">
    <source>
        <dbReference type="PROSITE-ProRule" id="PRU00285"/>
    </source>
</evidence>
<dbReference type="CDD" id="cd06464">
    <property type="entry name" value="ACD_sHsps-like"/>
    <property type="match status" value="1"/>
</dbReference>
<gene>
    <name evidence="6" type="primary">RTM2-4</name>
    <name evidence="6" type="ORF">SDJN03_27793</name>
</gene>
<accession>A0AAV6M1F5</accession>
<feature type="compositionally biased region" description="Polar residues" evidence="3">
    <location>
        <begin position="199"/>
        <end position="214"/>
    </location>
</feature>
<feature type="compositionally biased region" description="Basic and acidic residues" evidence="3">
    <location>
        <begin position="148"/>
        <end position="160"/>
    </location>
</feature>
<feature type="compositionally biased region" description="Polar residues" evidence="3">
    <location>
        <begin position="128"/>
        <end position="144"/>
    </location>
</feature>
<feature type="domain" description="SHSP" evidence="5">
    <location>
        <begin position="21"/>
        <end position="125"/>
    </location>
</feature>
<dbReference type="PROSITE" id="PS01031">
    <property type="entry name" value="SHSP"/>
    <property type="match status" value="1"/>
</dbReference>
<feature type="compositionally biased region" description="Basic and acidic residues" evidence="3">
    <location>
        <begin position="290"/>
        <end position="302"/>
    </location>
</feature>
<evidence type="ECO:0000313" key="6">
    <source>
        <dbReference type="EMBL" id="KAG6573906.1"/>
    </source>
</evidence>
<comment type="caution">
    <text evidence="6">The sequence shown here is derived from an EMBL/GenBank/DDBJ whole genome shotgun (WGS) entry which is preliminary data.</text>
</comment>
<dbReference type="InterPro" id="IPR002068">
    <property type="entry name" value="A-crystallin/Hsp20_dom"/>
</dbReference>
<organism evidence="6 7">
    <name type="scientific">Cucurbita argyrosperma subsp. sororia</name>
    <dbReference type="NCBI Taxonomy" id="37648"/>
    <lineage>
        <taxon>Eukaryota</taxon>
        <taxon>Viridiplantae</taxon>
        <taxon>Streptophyta</taxon>
        <taxon>Embryophyta</taxon>
        <taxon>Tracheophyta</taxon>
        <taxon>Spermatophyta</taxon>
        <taxon>Magnoliopsida</taxon>
        <taxon>eudicotyledons</taxon>
        <taxon>Gunneridae</taxon>
        <taxon>Pentapetalae</taxon>
        <taxon>rosids</taxon>
        <taxon>fabids</taxon>
        <taxon>Cucurbitales</taxon>
        <taxon>Cucurbitaceae</taxon>
        <taxon>Cucurbiteae</taxon>
        <taxon>Cucurbita</taxon>
    </lineage>
</organism>
<keyword evidence="4" id="KW-0472">Membrane</keyword>
<feature type="transmembrane region" description="Helical" evidence="4">
    <location>
        <begin position="367"/>
        <end position="388"/>
    </location>
</feature>
<dbReference type="AlphaFoldDB" id="A0AAV6M1F5"/>
<evidence type="ECO:0000256" key="2">
    <source>
        <dbReference type="RuleBase" id="RU003616"/>
    </source>
</evidence>
<name>A0AAV6M1F5_9ROSI</name>
<evidence type="ECO:0000256" key="3">
    <source>
        <dbReference type="SAM" id="MobiDB-lite"/>
    </source>
</evidence>
<feature type="region of interest" description="Disordered" evidence="3">
    <location>
        <begin position="114"/>
        <end position="346"/>
    </location>
</feature>
<feature type="non-terminal residue" evidence="6">
    <location>
        <position position="1"/>
    </location>
</feature>
<dbReference type="EMBL" id="JAGKQH010000018">
    <property type="protein sequence ID" value="KAG6573906.1"/>
    <property type="molecule type" value="Genomic_DNA"/>
</dbReference>
<evidence type="ECO:0000313" key="7">
    <source>
        <dbReference type="Proteomes" id="UP000685013"/>
    </source>
</evidence>
<proteinExistence type="inferred from homology"/>
<feature type="compositionally biased region" description="Basic and acidic residues" evidence="3">
    <location>
        <begin position="220"/>
        <end position="266"/>
    </location>
</feature>
<keyword evidence="7" id="KW-1185">Reference proteome</keyword>
<sequence length="393" mass="42049">MATGRPRTAGLGALRRQSLRAYNEPFTPNVVEKDENEAHILRLELPDFNEQHVKVKVEEGARTVVVTGDRLLATNRLLILNKTYPIPQDCSIDKVHHKLEAGFLTITMPKQTAPPAAVATAAPKDPEQTTPEKGSGETTPGNASPPQKEPEQKTPEKGSEETSPGNASPPQKEPEQKTPEKGSEETSPGNASPPPKGPKQTSLEKGNEETSPGNATPPPKEPEQTTPKKESEEISPEMKAKIKRPEEEDKGKSAELQKKGSVKAEEEAPTPAPTEVPPPAAAKNGPVRGESGKEKTTPDEKINNPNQKPTEKENQNPEKGKESKTEEVGKNEKTGKIGTGTPSQKAIIGKKPAAGVTNTRRILPVTASVAAAVVTVAAAYLAFAYYGFSFAME</sequence>
<feature type="compositionally biased region" description="Pro residues" evidence="3">
    <location>
        <begin position="270"/>
        <end position="280"/>
    </location>
</feature>
<keyword evidence="4" id="KW-0812">Transmembrane</keyword>
<dbReference type="Proteomes" id="UP000685013">
    <property type="component" value="Chromosome 18"/>
</dbReference>
<feature type="compositionally biased region" description="Basic and acidic residues" evidence="3">
    <location>
        <begin position="309"/>
        <end position="335"/>
    </location>
</feature>
<comment type="similarity">
    <text evidence="1 2">Belongs to the small heat shock protein (HSP20) family.</text>
</comment>
<keyword evidence="4" id="KW-1133">Transmembrane helix</keyword>
<dbReference type="Pfam" id="PF00011">
    <property type="entry name" value="HSP20"/>
    <property type="match status" value="1"/>
</dbReference>
<feature type="compositionally biased region" description="Low complexity" evidence="3">
    <location>
        <begin position="114"/>
        <end position="123"/>
    </location>
</feature>
<protein>
    <submittedName>
        <fullName evidence="6">Inactive protein RESTRICTED TEV MOVEMENT 2</fullName>
    </submittedName>
</protein>
<evidence type="ECO:0000256" key="4">
    <source>
        <dbReference type="SAM" id="Phobius"/>
    </source>
</evidence>
<feature type="compositionally biased region" description="Basic and acidic residues" evidence="3">
    <location>
        <begin position="172"/>
        <end position="184"/>
    </location>
</feature>